<gene>
    <name evidence="4" type="ORF">GCM10022393_01710</name>
</gene>
<accession>A0ABP7X8N3</accession>
<dbReference type="SUPFAM" id="SSF46689">
    <property type="entry name" value="Homeodomain-like"/>
    <property type="match status" value="1"/>
</dbReference>
<sequence length="345" mass="39687">MRDSDINYNNTPTVLLSLQQQLGGEILAEENTRKLILNSETVSGQIRSVELQTGIITLDIDVTVLEDIKIQIDPIESQTLHFIYCLRGGCIHQFGTSEKQILIEEFQSGIAHDYKDMQSNILVKAGKQLTINVISVYQEMYFQNTENQSNLFAKKLQKLVSYIDTEPNHLHLGNYNLKIAEQIKLLYRVEHDTEITALLSQIGRYYIILANHIDQFFLEIDNPMNTSGLLKKELKKITELSDYISANPEIQHSIKTLSMDSGLSASKLQEGFKFMFDRTVSDFIRNIRLERAEMLIKTTELNISEVVYSIGLTSRSYFCKIFKNKYNCSPKQYKSNFQKNLKLSE</sequence>
<evidence type="ECO:0000256" key="2">
    <source>
        <dbReference type="ARBA" id="ARBA00023163"/>
    </source>
</evidence>
<dbReference type="PANTHER" id="PTHR47893">
    <property type="entry name" value="REGULATORY PROTEIN PCHR"/>
    <property type="match status" value="1"/>
</dbReference>
<evidence type="ECO:0000256" key="1">
    <source>
        <dbReference type="ARBA" id="ARBA00023015"/>
    </source>
</evidence>
<dbReference type="InterPro" id="IPR009057">
    <property type="entry name" value="Homeodomain-like_sf"/>
</dbReference>
<dbReference type="SMART" id="SM00342">
    <property type="entry name" value="HTH_ARAC"/>
    <property type="match status" value="1"/>
</dbReference>
<keyword evidence="5" id="KW-1185">Reference proteome</keyword>
<dbReference type="Pfam" id="PF12833">
    <property type="entry name" value="HTH_18"/>
    <property type="match status" value="1"/>
</dbReference>
<dbReference type="RefSeq" id="WP_344923902.1">
    <property type="nucleotide sequence ID" value="NZ_BAABCW010000001.1"/>
</dbReference>
<dbReference type="InterPro" id="IPR053142">
    <property type="entry name" value="PchR_regulatory_protein"/>
</dbReference>
<evidence type="ECO:0000259" key="3">
    <source>
        <dbReference type="PROSITE" id="PS01124"/>
    </source>
</evidence>
<dbReference type="PANTHER" id="PTHR47893:SF1">
    <property type="entry name" value="REGULATORY PROTEIN PCHR"/>
    <property type="match status" value="1"/>
</dbReference>
<organism evidence="4 5">
    <name type="scientific">Aquimarina addita</name>
    <dbReference type="NCBI Taxonomy" id="870485"/>
    <lineage>
        <taxon>Bacteria</taxon>
        <taxon>Pseudomonadati</taxon>
        <taxon>Bacteroidota</taxon>
        <taxon>Flavobacteriia</taxon>
        <taxon>Flavobacteriales</taxon>
        <taxon>Flavobacteriaceae</taxon>
        <taxon>Aquimarina</taxon>
    </lineage>
</organism>
<keyword evidence="2" id="KW-0804">Transcription</keyword>
<feature type="domain" description="HTH araC/xylS-type" evidence="3">
    <location>
        <begin position="238"/>
        <end position="336"/>
    </location>
</feature>
<dbReference type="Gene3D" id="1.10.10.60">
    <property type="entry name" value="Homeodomain-like"/>
    <property type="match status" value="1"/>
</dbReference>
<evidence type="ECO:0000313" key="5">
    <source>
        <dbReference type="Proteomes" id="UP001500459"/>
    </source>
</evidence>
<name>A0ABP7X8N3_9FLAO</name>
<dbReference type="EMBL" id="BAABCW010000001">
    <property type="protein sequence ID" value="GAA4106942.1"/>
    <property type="molecule type" value="Genomic_DNA"/>
</dbReference>
<dbReference type="InterPro" id="IPR018060">
    <property type="entry name" value="HTH_AraC"/>
</dbReference>
<dbReference type="PROSITE" id="PS01124">
    <property type="entry name" value="HTH_ARAC_FAMILY_2"/>
    <property type="match status" value="1"/>
</dbReference>
<keyword evidence="1" id="KW-0805">Transcription regulation</keyword>
<protein>
    <recommendedName>
        <fullName evidence="3">HTH araC/xylS-type domain-containing protein</fullName>
    </recommendedName>
</protein>
<evidence type="ECO:0000313" key="4">
    <source>
        <dbReference type="EMBL" id="GAA4106942.1"/>
    </source>
</evidence>
<dbReference type="Proteomes" id="UP001500459">
    <property type="component" value="Unassembled WGS sequence"/>
</dbReference>
<comment type="caution">
    <text evidence="4">The sequence shown here is derived from an EMBL/GenBank/DDBJ whole genome shotgun (WGS) entry which is preliminary data.</text>
</comment>
<reference evidence="5" key="1">
    <citation type="journal article" date="2019" name="Int. J. Syst. Evol. Microbiol.">
        <title>The Global Catalogue of Microorganisms (GCM) 10K type strain sequencing project: providing services to taxonomists for standard genome sequencing and annotation.</title>
        <authorList>
            <consortium name="The Broad Institute Genomics Platform"/>
            <consortium name="The Broad Institute Genome Sequencing Center for Infectious Disease"/>
            <person name="Wu L."/>
            <person name="Ma J."/>
        </authorList>
    </citation>
    <scope>NUCLEOTIDE SEQUENCE [LARGE SCALE GENOMIC DNA]</scope>
    <source>
        <strain evidence="5">JCM 17106</strain>
    </source>
</reference>
<proteinExistence type="predicted"/>